<evidence type="ECO:0000256" key="4">
    <source>
        <dbReference type="ARBA" id="ARBA00011193"/>
    </source>
</evidence>
<dbReference type="GO" id="GO:0009073">
    <property type="term" value="P:aromatic amino acid family biosynthetic process"/>
    <property type="evidence" value="ECO:0007669"/>
    <property type="project" value="UniProtKB-KW"/>
</dbReference>
<feature type="binding site" evidence="8 10">
    <location>
        <position position="87"/>
    </location>
    <ligand>
        <name>substrate</name>
    </ligand>
</feature>
<protein>
    <recommendedName>
        <fullName evidence="5 8">3-dehydroquinate dehydratase</fullName>
        <shortName evidence="8">3-dehydroquinase</shortName>
        <ecNumber evidence="5 8">4.2.1.10</ecNumber>
    </recommendedName>
    <alternativeName>
        <fullName evidence="8">Type II DHQase</fullName>
    </alternativeName>
</protein>
<feature type="active site" description="Proton acceptor" evidence="8 9">
    <location>
        <position position="30"/>
    </location>
</feature>
<evidence type="ECO:0000256" key="5">
    <source>
        <dbReference type="ARBA" id="ARBA00012060"/>
    </source>
</evidence>
<dbReference type="CDD" id="cd00466">
    <property type="entry name" value="DHQase_II"/>
    <property type="match status" value="1"/>
</dbReference>
<dbReference type="HAMAP" id="MF_00169">
    <property type="entry name" value="AroQ"/>
    <property type="match status" value="1"/>
</dbReference>
<dbReference type="PIRSF" id="PIRSF001399">
    <property type="entry name" value="DHquinase_II"/>
    <property type="match status" value="1"/>
</dbReference>
<dbReference type="NCBIfam" id="NF003807">
    <property type="entry name" value="PRK05395.1-4"/>
    <property type="match status" value="1"/>
</dbReference>
<evidence type="ECO:0000256" key="2">
    <source>
        <dbReference type="ARBA" id="ARBA00004902"/>
    </source>
</evidence>
<evidence type="ECO:0000256" key="9">
    <source>
        <dbReference type="PIRSR" id="PIRSR001399-1"/>
    </source>
</evidence>
<keyword evidence="13" id="KW-1185">Reference proteome</keyword>
<keyword evidence="8" id="KW-0028">Amino-acid biosynthesis</keyword>
<comment type="similarity">
    <text evidence="3 8">Belongs to the type-II 3-dehydroquinase family.</text>
</comment>
<dbReference type="Gene3D" id="3.40.50.9100">
    <property type="entry name" value="Dehydroquinase, class II"/>
    <property type="match status" value="1"/>
</dbReference>
<dbReference type="NCBIfam" id="NF003806">
    <property type="entry name" value="PRK05395.1-3"/>
    <property type="match status" value="1"/>
</dbReference>
<dbReference type="PROSITE" id="PS01029">
    <property type="entry name" value="DEHYDROQUINASE_II"/>
    <property type="match status" value="1"/>
</dbReference>
<keyword evidence="6 8" id="KW-0057">Aromatic amino acid biosynthesis</keyword>
<gene>
    <name evidence="8" type="primary">aroQ</name>
    <name evidence="12" type="ORF">FM101_07685</name>
</gene>
<evidence type="ECO:0000256" key="3">
    <source>
        <dbReference type="ARBA" id="ARBA00011037"/>
    </source>
</evidence>
<dbReference type="GO" id="GO:0003855">
    <property type="term" value="F:3-dehydroquinate dehydratase activity"/>
    <property type="evidence" value="ECO:0007669"/>
    <property type="project" value="UniProtKB-UniRule"/>
</dbReference>
<dbReference type="UniPathway" id="UPA00053">
    <property type="reaction ID" value="UER00086"/>
</dbReference>
<evidence type="ECO:0000256" key="7">
    <source>
        <dbReference type="ARBA" id="ARBA00023239"/>
    </source>
</evidence>
<dbReference type="InterPro" id="IPR036441">
    <property type="entry name" value="DHquinase_II_sf"/>
</dbReference>
<proteinExistence type="inferred from homology"/>
<dbReference type="GO" id="GO:0009423">
    <property type="term" value="P:chorismate biosynthetic process"/>
    <property type="evidence" value="ECO:0007669"/>
    <property type="project" value="UniProtKB-UniRule"/>
</dbReference>
<dbReference type="Proteomes" id="UP000195913">
    <property type="component" value="Unassembled WGS sequence"/>
</dbReference>
<dbReference type="GO" id="GO:0019631">
    <property type="term" value="P:quinate catabolic process"/>
    <property type="evidence" value="ECO:0007669"/>
    <property type="project" value="TreeGrafter"/>
</dbReference>
<dbReference type="EC" id="4.2.1.10" evidence="5 8"/>
<accession>A0A1R4G4J5</accession>
<dbReference type="RefSeq" id="WP_086997801.1">
    <property type="nucleotide sequence ID" value="NZ_FUHW01000027.1"/>
</dbReference>
<comment type="catalytic activity">
    <reaction evidence="1 8">
        <text>3-dehydroquinate = 3-dehydroshikimate + H2O</text>
        <dbReference type="Rhea" id="RHEA:21096"/>
        <dbReference type="ChEBI" id="CHEBI:15377"/>
        <dbReference type="ChEBI" id="CHEBI:16630"/>
        <dbReference type="ChEBI" id="CHEBI:32364"/>
        <dbReference type="EC" id="4.2.1.10"/>
    </reaction>
</comment>
<evidence type="ECO:0000313" key="13">
    <source>
        <dbReference type="Proteomes" id="UP000195913"/>
    </source>
</evidence>
<dbReference type="PANTHER" id="PTHR21272:SF3">
    <property type="entry name" value="CATABOLIC 3-DEHYDROQUINASE"/>
    <property type="match status" value="1"/>
</dbReference>
<dbReference type="SUPFAM" id="SSF52304">
    <property type="entry name" value="Type II 3-dehydroquinate dehydratase"/>
    <property type="match status" value="1"/>
</dbReference>
<feature type="binding site" evidence="8 10">
    <location>
        <position position="94"/>
    </location>
    <ligand>
        <name>substrate</name>
    </ligand>
</feature>
<comment type="function">
    <text evidence="8">Catalyzes a trans-dehydration via an enolate intermediate.</text>
</comment>
<evidence type="ECO:0000256" key="10">
    <source>
        <dbReference type="PIRSR" id="PIRSR001399-2"/>
    </source>
</evidence>
<dbReference type="GO" id="GO:0008652">
    <property type="term" value="P:amino acid biosynthetic process"/>
    <property type="evidence" value="ECO:0007669"/>
    <property type="project" value="UniProtKB-KW"/>
</dbReference>
<reference evidence="12 13" key="1">
    <citation type="submission" date="2017-02" db="EMBL/GenBank/DDBJ databases">
        <authorList>
            <person name="Peterson S.W."/>
        </authorList>
    </citation>
    <scope>NUCLEOTIDE SEQUENCE [LARGE SCALE GENOMIC DNA]</scope>
    <source>
        <strain evidence="12 13">B Ar 00.02</strain>
    </source>
</reference>
<feature type="site" description="Transition state stabilizer" evidence="8 11">
    <location>
        <position position="25"/>
    </location>
</feature>
<name>A0A1R4G4J5_9MICC</name>
<comment type="subunit">
    <text evidence="4 8">Homododecamer.</text>
</comment>
<dbReference type="PANTHER" id="PTHR21272">
    <property type="entry name" value="CATABOLIC 3-DEHYDROQUINASE"/>
    <property type="match status" value="1"/>
</dbReference>
<dbReference type="AlphaFoldDB" id="A0A1R4G4J5"/>
<dbReference type="NCBIfam" id="NF003805">
    <property type="entry name" value="PRK05395.1-2"/>
    <property type="match status" value="1"/>
</dbReference>
<feature type="active site" description="Proton donor" evidence="8 9">
    <location>
        <position position="107"/>
    </location>
</feature>
<keyword evidence="7 8" id="KW-0456">Lyase</keyword>
<dbReference type="NCBIfam" id="TIGR01088">
    <property type="entry name" value="aroQ"/>
    <property type="match status" value="1"/>
</dbReference>
<sequence>MTDTASEPRRVLVLNGPNLNLLGTREPGIYGTATLADVEALCRDRATARGWEADFLQSNHEGALVDAIQAARGTSSGIVLNAGAYTHTSVAIADAISAVGLPVIEVHLSNVHAREAFRHHSFISPVAAAIIIGAGINGYGYAIDQLAGLH</sequence>
<comment type="pathway">
    <text evidence="2 8">Metabolic intermediate biosynthesis; chorismate biosynthesis; chorismate from D-erythrose 4-phosphate and phosphoenolpyruvate: step 3/7.</text>
</comment>
<organism evidence="12 13">
    <name type="scientific">Arthrobacter rhombi</name>
    <dbReference type="NCBI Taxonomy" id="71253"/>
    <lineage>
        <taxon>Bacteria</taxon>
        <taxon>Bacillati</taxon>
        <taxon>Actinomycetota</taxon>
        <taxon>Actinomycetes</taxon>
        <taxon>Micrococcales</taxon>
        <taxon>Micrococcaceae</taxon>
        <taxon>Arthrobacter</taxon>
    </lineage>
</organism>
<evidence type="ECO:0000256" key="11">
    <source>
        <dbReference type="PIRSR" id="PIRSR001399-3"/>
    </source>
</evidence>
<dbReference type="Pfam" id="PF01220">
    <property type="entry name" value="DHquinase_II"/>
    <property type="match status" value="1"/>
</dbReference>
<feature type="binding site" evidence="8 10">
    <location>
        <position position="118"/>
    </location>
    <ligand>
        <name>substrate</name>
    </ligand>
</feature>
<evidence type="ECO:0000256" key="6">
    <source>
        <dbReference type="ARBA" id="ARBA00023141"/>
    </source>
</evidence>
<evidence type="ECO:0000313" key="12">
    <source>
        <dbReference type="EMBL" id="SJM63098.1"/>
    </source>
</evidence>
<evidence type="ECO:0000256" key="8">
    <source>
        <dbReference type="HAMAP-Rule" id="MF_00169"/>
    </source>
</evidence>
<dbReference type="InterPro" id="IPR018509">
    <property type="entry name" value="DHquinase_II_CS"/>
</dbReference>
<feature type="binding site" evidence="8 10">
    <location>
        <position position="81"/>
    </location>
    <ligand>
        <name>substrate</name>
    </ligand>
</feature>
<evidence type="ECO:0000256" key="1">
    <source>
        <dbReference type="ARBA" id="ARBA00001864"/>
    </source>
</evidence>
<feature type="binding site" evidence="8 10">
    <location>
        <begin position="108"/>
        <end position="109"/>
    </location>
    <ligand>
        <name>substrate</name>
    </ligand>
</feature>
<dbReference type="InterPro" id="IPR001874">
    <property type="entry name" value="DHquinase_II"/>
</dbReference>
<dbReference type="EMBL" id="FUHW01000027">
    <property type="protein sequence ID" value="SJM63098.1"/>
    <property type="molecule type" value="Genomic_DNA"/>
</dbReference>